<feature type="signal peptide" evidence="1">
    <location>
        <begin position="1"/>
        <end position="20"/>
    </location>
</feature>
<evidence type="ECO:0000313" key="2">
    <source>
        <dbReference type="EMBL" id="MBW63469.1"/>
    </source>
</evidence>
<organism evidence="2">
    <name type="scientific">Anopheles marajoara</name>
    <dbReference type="NCBI Taxonomy" id="58244"/>
    <lineage>
        <taxon>Eukaryota</taxon>
        <taxon>Metazoa</taxon>
        <taxon>Ecdysozoa</taxon>
        <taxon>Arthropoda</taxon>
        <taxon>Hexapoda</taxon>
        <taxon>Insecta</taxon>
        <taxon>Pterygota</taxon>
        <taxon>Neoptera</taxon>
        <taxon>Endopterygota</taxon>
        <taxon>Diptera</taxon>
        <taxon>Nematocera</taxon>
        <taxon>Culicoidea</taxon>
        <taxon>Culicidae</taxon>
        <taxon>Anophelinae</taxon>
        <taxon>Anopheles</taxon>
    </lineage>
</organism>
<name>A0A2M4CDX8_9DIPT</name>
<evidence type="ECO:0000256" key="1">
    <source>
        <dbReference type="SAM" id="SignalP"/>
    </source>
</evidence>
<keyword evidence="1" id="KW-0732">Signal</keyword>
<protein>
    <submittedName>
        <fullName evidence="2">Putative secreted protein</fullName>
    </submittedName>
</protein>
<sequence length="72" mass="7829">MYSFPAVALVWVKLTDTGCASVPWSRTVTFLVDPTMTVTSCGAICSRSVPLFWPSVGPTTVKHNRRRVTNGA</sequence>
<accession>A0A2M4CDX8</accession>
<reference evidence="2" key="1">
    <citation type="submission" date="2018-01" db="EMBL/GenBank/DDBJ databases">
        <title>An insight into the sialome of Amazonian anophelines.</title>
        <authorList>
            <person name="Ribeiro J.M."/>
            <person name="Scarpassa V."/>
            <person name="Calvo E."/>
        </authorList>
    </citation>
    <scope>NUCLEOTIDE SEQUENCE</scope>
    <source>
        <tissue evidence="2">Salivary glands</tissue>
    </source>
</reference>
<proteinExistence type="predicted"/>
<dbReference type="EMBL" id="GGFJ01014328">
    <property type="protein sequence ID" value="MBW63469.1"/>
    <property type="molecule type" value="Transcribed_RNA"/>
</dbReference>
<feature type="chain" id="PRO_5015005670" evidence="1">
    <location>
        <begin position="21"/>
        <end position="72"/>
    </location>
</feature>
<dbReference type="AlphaFoldDB" id="A0A2M4CDX8"/>